<dbReference type="EMBL" id="AJVK01033774">
    <property type="status" value="NOT_ANNOTATED_CDS"/>
    <property type="molecule type" value="Genomic_DNA"/>
</dbReference>
<feature type="domain" description="DUF4758" evidence="2">
    <location>
        <begin position="206"/>
        <end position="256"/>
    </location>
</feature>
<feature type="domain" description="DUF4758" evidence="2">
    <location>
        <begin position="58"/>
        <end position="145"/>
    </location>
</feature>
<evidence type="ECO:0000313" key="3">
    <source>
        <dbReference type="EnsemblMetazoa" id="PPAI007303-PA"/>
    </source>
</evidence>
<feature type="compositionally biased region" description="Low complexity" evidence="1">
    <location>
        <begin position="566"/>
        <end position="595"/>
    </location>
</feature>
<feature type="compositionally biased region" description="Basic residues" evidence="1">
    <location>
        <begin position="649"/>
        <end position="662"/>
    </location>
</feature>
<proteinExistence type="predicted"/>
<feature type="compositionally biased region" description="Low complexity" evidence="1">
    <location>
        <begin position="440"/>
        <end position="452"/>
    </location>
</feature>
<feature type="compositionally biased region" description="Acidic residues" evidence="1">
    <location>
        <begin position="632"/>
        <end position="644"/>
    </location>
</feature>
<accession>A0A1B0DGL9</accession>
<feature type="compositionally biased region" description="Polar residues" evidence="1">
    <location>
        <begin position="529"/>
        <end position="565"/>
    </location>
</feature>
<evidence type="ECO:0000313" key="4">
    <source>
        <dbReference type="Proteomes" id="UP000092462"/>
    </source>
</evidence>
<dbReference type="Proteomes" id="UP000092462">
    <property type="component" value="Unassembled WGS sequence"/>
</dbReference>
<feature type="compositionally biased region" description="Basic residues" evidence="1">
    <location>
        <begin position="719"/>
        <end position="729"/>
    </location>
</feature>
<dbReference type="Pfam" id="PF15950">
    <property type="entry name" value="DUF4758"/>
    <property type="match status" value="6"/>
</dbReference>
<dbReference type="VEuPathDB" id="VectorBase:PPAI007303"/>
<dbReference type="EnsemblMetazoa" id="PPAI007303-RA">
    <property type="protein sequence ID" value="PPAI007303-PA"/>
    <property type="gene ID" value="PPAI007303"/>
</dbReference>
<feature type="domain" description="DUF4758" evidence="2">
    <location>
        <begin position="261"/>
        <end position="309"/>
    </location>
</feature>
<feature type="compositionally biased region" description="Low complexity" evidence="1">
    <location>
        <begin position="676"/>
        <end position="718"/>
    </location>
</feature>
<feature type="region of interest" description="Disordered" evidence="1">
    <location>
        <begin position="521"/>
        <end position="595"/>
    </location>
</feature>
<sequence>MLEDLADIVRGMEDNPSDSQQGKAIGIGVGRPTVAYTPTPVLEDVARAIGASTDGIKTLYTTYTYFTTIFVDGETDISSRTEVYTNYVTPTTTIAPTTTTTSDGYSTMTRTAGNITMMVTDVRSSSSNGDSEVINNQLDDQISSESNTDEILPSATLLLQTSFTTFTYFTTMYMGTTSSVVSRLETVTNVVTETVDSIVPDATLPITYFTTFTYWTTLFRDGTTTTTSREETVSNVVSEKMDETTMVDAEKMSTDVVATTPTTFFTTYTYFTTSYVGDDTVLSSRFETVTNVVPPPVATPRAININTVNANAIVDETKDVVSRNHGRIVDADGITTILFTTEAVGTLIDSLYAQVIESTSTVVVDDAKATAASSTTTLPTGLVRLIDGTIVTNRTTTLYQSRVIGTVIDGRYAQIIESTSSYLIDRTVSPVASTQPTIEPTPEISTESATTEPPEETTTESTRGGLFGTRKRTFTPVIRPFSSRARPTFNPKRKGATTSALTVTRTDLTPTIRATPALKVESKGRFTSRRQSAPVTPSSSRRFTRPAPSSTRRVAVAPQSTISEDTTTSTRLPTLRSRRPSLPTRRTTVPSTVVTTTPRARTPLRVSFGNRTRIGSLFPPRALLRQQQLQQEQEDQEKDEDVDDGNGGARRKRQVQHQRRRRQIGEYGSRARYIGRRTTTTTPAPAYTPYQPAYRRRTTTPQNTRTRSPYRTSPQRQRATSRRPPTRTRGRTEPPEYALPPPDGTLTVTHFVPVSTSVAKVENGATQYRHVVTQSRSVETVTPGAYTVSQGVDGQPTTHLSQLTTLNPNGATEIIKLWLRESPTTTIIFTPTTIRGRRTSFSHILPTTAYTVEKLISTKPIDANAPLANILLSQLLLGNLGQLNAFSNFAVLPTIAPTKPATHYQTRSTTFVTTLTNELSTILPLTFHGKEILTTIYDRTLSTVTATEYITDTIVDQPSQAVPQQQALNSLLLPLLLQQNTQTDDGRHLQAIEDDIKPSTSIVTLYVSGRTPGDFSTLLSTTVIGNQQDQHRPKRTVSTEMLATVPPDVTTVPFLV</sequence>
<feature type="region of interest" description="Disordered" evidence="1">
    <location>
        <begin position="626"/>
        <end position="744"/>
    </location>
</feature>
<organism evidence="3 4">
    <name type="scientific">Phlebotomus papatasi</name>
    <name type="common">Sandfly</name>
    <dbReference type="NCBI Taxonomy" id="29031"/>
    <lineage>
        <taxon>Eukaryota</taxon>
        <taxon>Metazoa</taxon>
        <taxon>Ecdysozoa</taxon>
        <taxon>Arthropoda</taxon>
        <taxon>Hexapoda</taxon>
        <taxon>Insecta</taxon>
        <taxon>Pterygota</taxon>
        <taxon>Neoptera</taxon>
        <taxon>Endopterygota</taxon>
        <taxon>Diptera</taxon>
        <taxon>Nematocera</taxon>
        <taxon>Psychodoidea</taxon>
        <taxon>Psychodidae</taxon>
        <taxon>Phlebotomus</taxon>
        <taxon>Phlebotomus</taxon>
    </lineage>
</organism>
<reference evidence="3" key="1">
    <citation type="submission" date="2022-08" db="UniProtKB">
        <authorList>
            <consortium name="EnsemblMetazoa"/>
        </authorList>
    </citation>
    <scope>IDENTIFICATION</scope>
    <source>
        <strain evidence="3">Israel</strain>
    </source>
</reference>
<feature type="domain" description="DUF4758" evidence="2">
    <location>
        <begin position="160"/>
        <end position="194"/>
    </location>
</feature>
<evidence type="ECO:0000256" key="1">
    <source>
        <dbReference type="SAM" id="MobiDB-lite"/>
    </source>
</evidence>
<feature type="domain" description="DUF4758" evidence="2">
    <location>
        <begin position="368"/>
        <end position="421"/>
    </location>
</feature>
<feature type="domain" description="DUF4758" evidence="2">
    <location>
        <begin position="332"/>
        <end position="360"/>
    </location>
</feature>
<name>A0A1B0DGL9_PHLPP</name>
<dbReference type="AlphaFoldDB" id="A0A1B0DGL9"/>
<dbReference type="PANTHER" id="PTHR39072:SF2">
    <property type="match status" value="1"/>
</dbReference>
<evidence type="ECO:0000259" key="2">
    <source>
        <dbReference type="Pfam" id="PF15950"/>
    </source>
</evidence>
<keyword evidence="4" id="KW-1185">Reference proteome</keyword>
<dbReference type="PANTHER" id="PTHR39072">
    <property type="entry name" value="RE48511P"/>
    <property type="match status" value="1"/>
</dbReference>
<dbReference type="VEuPathDB" id="VectorBase:PPAPM1_000216"/>
<protein>
    <recommendedName>
        <fullName evidence="2">DUF4758 domain-containing protein</fullName>
    </recommendedName>
</protein>
<feature type="region of interest" description="Disordered" evidence="1">
    <location>
        <begin position="431"/>
        <end position="468"/>
    </location>
</feature>
<dbReference type="InterPro" id="IPR031866">
    <property type="entry name" value="DUF4758"/>
</dbReference>